<protein>
    <submittedName>
        <fullName evidence="1">Uncharacterized protein</fullName>
    </submittedName>
</protein>
<accession>A0A173WQ06</accession>
<reference evidence="1 2" key="1">
    <citation type="submission" date="2015-09" db="EMBL/GenBank/DDBJ databases">
        <authorList>
            <consortium name="Pathogen Informatics"/>
        </authorList>
    </citation>
    <scope>NUCLEOTIDE SEQUENCE [LARGE SCALE GENOMIC DNA]</scope>
    <source>
        <strain evidence="1 2">2789STDY5608866</strain>
    </source>
</reference>
<organism evidence="1 2">
    <name type="scientific">Dorea longicatena</name>
    <dbReference type="NCBI Taxonomy" id="88431"/>
    <lineage>
        <taxon>Bacteria</taxon>
        <taxon>Bacillati</taxon>
        <taxon>Bacillota</taxon>
        <taxon>Clostridia</taxon>
        <taxon>Lachnospirales</taxon>
        <taxon>Lachnospiraceae</taxon>
        <taxon>Dorea</taxon>
    </lineage>
</organism>
<dbReference type="AlphaFoldDB" id="A0A173WQ06"/>
<dbReference type="RefSeq" id="WP_055180252.1">
    <property type="nucleotide sequence ID" value="NZ_CABIWY010000001.1"/>
</dbReference>
<dbReference type="EMBL" id="CYYY01000001">
    <property type="protein sequence ID" value="CUN40435.1"/>
    <property type="molecule type" value="Genomic_DNA"/>
</dbReference>
<name>A0A173WQ06_9FIRM</name>
<evidence type="ECO:0000313" key="1">
    <source>
        <dbReference type="EMBL" id="CUN40435.1"/>
    </source>
</evidence>
<proteinExistence type="predicted"/>
<dbReference type="Proteomes" id="UP000095439">
    <property type="component" value="Unassembled WGS sequence"/>
</dbReference>
<gene>
    <name evidence="1" type="ORF">ERS852423_00344</name>
</gene>
<evidence type="ECO:0000313" key="2">
    <source>
        <dbReference type="Proteomes" id="UP000095439"/>
    </source>
</evidence>
<sequence>MDNITMSLGIYFEVKDAEIYGGEGTVGYAATIVDISLSGLQKADFTKYAESQKEGIAQFCHVPVEKVRVISRDEYEENTD</sequence>